<organism evidence="1 2">
    <name type="scientific">Haloplanus vescus</name>
    <dbReference type="NCBI Taxonomy" id="555874"/>
    <lineage>
        <taxon>Archaea</taxon>
        <taxon>Methanobacteriati</taxon>
        <taxon>Methanobacteriota</taxon>
        <taxon>Stenosarchaea group</taxon>
        <taxon>Halobacteria</taxon>
        <taxon>Halobacteriales</taxon>
        <taxon>Haloferacaceae</taxon>
        <taxon>Haloplanus</taxon>
    </lineage>
</organism>
<reference evidence="1 2" key="1">
    <citation type="submission" date="2016-10" db="EMBL/GenBank/DDBJ databases">
        <authorList>
            <person name="de Groot N.N."/>
        </authorList>
    </citation>
    <scope>NUCLEOTIDE SEQUENCE [LARGE SCALE GENOMIC DNA]</scope>
    <source>
        <strain evidence="1 2">CGMCC 1.8712</strain>
    </source>
</reference>
<proteinExistence type="predicted"/>
<dbReference type="Gene3D" id="3.60.15.10">
    <property type="entry name" value="Ribonuclease Z/Hydroxyacylglutathione hydrolase-like"/>
    <property type="match status" value="1"/>
</dbReference>
<evidence type="ECO:0008006" key="3">
    <source>
        <dbReference type="Google" id="ProtNLM"/>
    </source>
</evidence>
<evidence type="ECO:0000313" key="2">
    <source>
        <dbReference type="Proteomes" id="UP000236755"/>
    </source>
</evidence>
<dbReference type="SUPFAM" id="SSF56281">
    <property type="entry name" value="Metallo-hydrolase/oxidoreductase"/>
    <property type="match status" value="1"/>
</dbReference>
<dbReference type="RefSeq" id="WP_092630094.1">
    <property type="nucleotide sequence ID" value="NZ_FNQT01000001.1"/>
</dbReference>
<name>A0A1H3VRL7_9EURY</name>
<protein>
    <recommendedName>
        <fullName evidence="3">Glyoxylase, beta-lactamase superfamily II</fullName>
    </recommendedName>
</protein>
<accession>A0A1H3VRL7</accession>
<dbReference type="InterPro" id="IPR036866">
    <property type="entry name" value="RibonucZ/Hydroxyglut_hydro"/>
</dbReference>
<evidence type="ECO:0000313" key="1">
    <source>
        <dbReference type="EMBL" id="SDZ77409.1"/>
    </source>
</evidence>
<dbReference type="EMBL" id="FNQT01000001">
    <property type="protein sequence ID" value="SDZ77409.1"/>
    <property type="molecule type" value="Genomic_DNA"/>
</dbReference>
<dbReference type="Proteomes" id="UP000236755">
    <property type="component" value="Unassembled WGS sequence"/>
</dbReference>
<dbReference type="AlphaFoldDB" id="A0A1H3VRL7"/>
<gene>
    <name evidence="1" type="ORF">SAMN04488065_0208</name>
</gene>
<keyword evidence="2" id="KW-1185">Reference proteome</keyword>
<dbReference type="STRING" id="555874.SAMN04488065_0208"/>
<dbReference type="OrthoDB" id="169463at2157"/>
<sequence>MALKGGRANLREIDRWDGGVGWISYPDEQMQRASHALDTDDGVWVVDPVDAPGVDDLLADLGEVAGVVLCLDRHKRDAAAVATRHDVPVSIPRWMDGVAPKLDAPVERVGNELGNSGYEVHRVRDASFPPWQEAALYGPDDTLLVAEAVGSVSFFCAGDERLGVHPMLRPIPPRDALGDFTPERILVGHGEGVFEDATPALHDALDGARRRLPAAYAKMARGMLLG</sequence>